<proteinExistence type="predicted"/>
<dbReference type="Proteomes" id="UP000622166">
    <property type="component" value="Unassembled WGS sequence"/>
</dbReference>
<comment type="caution">
    <text evidence="2">The sequence shown here is derived from an EMBL/GenBank/DDBJ whole genome shotgun (WGS) entry which is preliminary data.</text>
</comment>
<reference evidence="2" key="1">
    <citation type="journal article" date="2014" name="Int. J. Syst. Evol. Microbiol.">
        <title>Complete genome sequence of Corynebacterium casei LMG S-19264T (=DSM 44701T), isolated from a smear-ripened cheese.</title>
        <authorList>
            <consortium name="US DOE Joint Genome Institute (JGI-PGF)"/>
            <person name="Walter F."/>
            <person name="Albersmeier A."/>
            <person name="Kalinowski J."/>
            <person name="Ruckert C."/>
        </authorList>
    </citation>
    <scope>NUCLEOTIDE SEQUENCE</scope>
    <source>
        <strain evidence="2">JCM 4815</strain>
    </source>
</reference>
<keyword evidence="3" id="KW-1185">Reference proteome</keyword>
<accession>A0A918PX12</accession>
<feature type="region of interest" description="Disordered" evidence="1">
    <location>
        <begin position="1"/>
        <end position="21"/>
    </location>
</feature>
<gene>
    <name evidence="2" type="ORF">GCM10010365_52530</name>
</gene>
<reference evidence="2" key="2">
    <citation type="submission" date="2020-09" db="EMBL/GenBank/DDBJ databases">
        <authorList>
            <person name="Sun Q."/>
            <person name="Ohkuma M."/>
        </authorList>
    </citation>
    <scope>NUCLEOTIDE SEQUENCE</scope>
    <source>
        <strain evidence="2">JCM 4815</strain>
    </source>
</reference>
<dbReference type="AlphaFoldDB" id="A0A918PX12"/>
<evidence type="ECO:0000313" key="2">
    <source>
        <dbReference type="EMBL" id="GGZ25751.1"/>
    </source>
</evidence>
<protein>
    <submittedName>
        <fullName evidence="2">Uncharacterized protein</fullName>
    </submittedName>
</protein>
<dbReference type="EMBL" id="BMVW01000012">
    <property type="protein sequence ID" value="GGZ25751.1"/>
    <property type="molecule type" value="Genomic_DNA"/>
</dbReference>
<evidence type="ECO:0000256" key="1">
    <source>
        <dbReference type="SAM" id="MobiDB-lite"/>
    </source>
</evidence>
<sequence>MWQLHAMPPVAASDVHSGPRGADGAEAAYPAYSGFAAEPCVVPRLEFPAAWAGNGRPPVQCTLGEGSGIFSCFWRAMHPNDRRYFLSFLGSVRRRLLSTIVEVARTGRSIAISPE</sequence>
<name>A0A918PX12_9ACTN</name>
<organism evidence="2 3">
    <name type="scientific">Streptomyces poonensis</name>
    <dbReference type="NCBI Taxonomy" id="68255"/>
    <lineage>
        <taxon>Bacteria</taxon>
        <taxon>Bacillati</taxon>
        <taxon>Actinomycetota</taxon>
        <taxon>Actinomycetes</taxon>
        <taxon>Kitasatosporales</taxon>
        <taxon>Streptomycetaceae</taxon>
        <taxon>Streptomyces</taxon>
    </lineage>
</organism>
<evidence type="ECO:0000313" key="3">
    <source>
        <dbReference type="Proteomes" id="UP000622166"/>
    </source>
</evidence>